<dbReference type="AlphaFoldDB" id="A0A9P5BUD9"/>
<evidence type="ECO:0000313" key="1">
    <source>
        <dbReference type="EMBL" id="KAF4850842.1"/>
    </source>
</evidence>
<protein>
    <submittedName>
        <fullName evidence="1">Uncharacterized protein</fullName>
    </submittedName>
</protein>
<sequence length="87" mass="10238">MRVDDWTYTYEPREVELRVPRYFRRREVDIHRIAFPGRPDTAKLFAAKQLRLVPVLALVLESRCLSLCCDPTSLSRYTALAPGRRRC</sequence>
<name>A0A9P5BUD9_COLSI</name>
<proteinExistence type="predicted"/>
<dbReference type="Proteomes" id="UP000711996">
    <property type="component" value="Unassembled WGS sequence"/>
</dbReference>
<gene>
    <name evidence="1" type="ORF">CGCSCA2_v011245</name>
</gene>
<accession>A0A9P5BUD9</accession>
<keyword evidence="2" id="KW-1185">Reference proteome</keyword>
<dbReference type="EMBL" id="QPMT01000044">
    <property type="protein sequence ID" value="KAF4850842.1"/>
    <property type="molecule type" value="Genomic_DNA"/>
</dbReference>
<organism evidence="1 2">
    <name type="scientific">Colletotrichum siamense</name>
    <name type="common">Anthracnose fungus</name>
    <dbReference type="NCBI Taxonomy" id="690259"/>
    <lineage>
        <taxon>Eukaryota</taxon>
        <taxon>Fungi</taxon>
        <taxon>Dikarya</taxon>
        <taxon>Ascomycota</taxon>
        <taxon>Pezizomycotina</taxon>
        <taxon>Sordariomycetes</taxon>
        <taxon>Hypocreomycetidae</taxon>
        <taxon>Glomerellales</taxon>
        <taxon>Glomerellaceae</taxon>
        <taxon>Colletotrichum</taxon>
        <taxon>Colletotrichum gloeosporioides species complex</taxon>
    </lineage>
</organism>
<reference evidence="1" key="1">
    <citation type="submission" date="2019-06" db="EMBL/GenBank/DDBJ databases">
        <authorList>
            <person name="Gan P."/>
            <person name="Shirasu K."/>
        </authorList>
    </citation>
    <scope>NUCLEOTIDE SEQUENCE [LARGE SCALE GENOMIC DNA]</scope>
    <source>
        <strain evidence="1">CAD2</strain>
    </source>
</reference>
<evidence type="ECO:0000313" key="2">
    <source>
        <dbReference type="Proteomes" id="UP000711996"/>
    </source>
</evidence>
<comment type="caution">
    <text evidence="1">The sequence shown here is derived from an EMBL/GenBank/DDBJ whole genome shotgun (WGS) entry which is preliminary data.</text>
</comment>